<comment type="caution">
    <text evidence="2">The sequence shown here is derived from an EMBL/GenBank/DDBJ whole genome shotgun (WGS) entry which is preliminary data.</text>
</comment>
<dbReference type="Pfam" id="PF06844">
    <property type="entry name" value="DUF1244"/>
    <property type="match status" value="1"/>
</dbReference>
<evidence type="ECO:0000313" key="2">
    <source>
        <dbReference type="EMBL" id="GHH00299.1"/>
    </source>
</evidence>
<accession>A0A8J3HBF5</accession>
<dbReference type="SUPFAM" id="SSF158757">
    <property type="entry name" value="SMc04008-like"/>
    <property type="match status" value="1"/>
</dbReference>
<name>A0A8J3HBF5_9RHOB</name>
<dbReference type="EMBL" id="BNAP01000026">
    <property type="protein sequence ID" value="GHH00299.1"/>
    <property type="molecule type" value="Genomic_DNA"/>
</dbReference>
<feature type="domain" description="SMc04008-like" evidence="1">
    <location>
        <begin position="28"/>
        <end position="93"/>
    </location>
</feature>
<keyword evidence="3" id="KW-1185">Reference proteome</keyword>
<organism evidence="2 3">
    <name type="scientific">Pseudodonghicola xiamenensis</name>
    <dbReference type="NCBI Taxonomy" id="337702"/>
    <lineage>
        <taxon>Bacteria</taxon>
        <taxon>Pseudomonadati</taxon>
        <taxon>Pseudomonadota</taxon>
        <taxon>Alphaproteobacteria</taxon>
        <taxon>Rhodobacterales</taxon>
        <taxon>Paracoccaceae</taxon>
        <taxon>Pseudodonghicola</taxon>
    </lineage>
</organism>
<reference evidence="2" key="2">
    <citation type="submission" date="2020-09" db="EMBL/GenBank/DDBJ databases">
        <authorList>
            <person name="Sun Q."/>
            <person name="Zhou Y."/>
        </authorList>
    </citation>
    <scope>NUCLEOTIDE SEQUENCE</scope>
    <source>
        <strain evidence="2">CGMCC 1.7081</strain>
    </source>
</reference>
<evidence type="ECO:0000259" key="1">
    <source>
        <dbReference type="Pfam" id="PF06844"/>
    </source>
</evidence>
<dbReference type="InterPro" id="IPR036810">
    <property type="entry name" value="SMc04008-like_sf"/>
</dbReference>
<sequence>MDKQTETELEAAAFRALRDHLMEKRPDVQNIDLMNLAGFCRNCLSRWYQEAANARGIEMTKEEAREAFYGMPYDDWKTLNQTEASTEKQEAFKTAFAENVGKS</sequence>
<dbReference type="AlphaFoldDB" id="A0A8J3HBF5"/>
<gene>
    <name evidence="2" type="ORF">GCM10010961_36890</name>
</gene>
<dbReference type="RefSeq" id="WP_028094770.1">
    <property type="nucleotide sequence ID" value="NZ_BNAP01000026.1"/>
</dbReference>
<evidence type="ECO:0000313" key="3">
    <source>
        <dbReference type="Proteomes" id="UP000611500"/>
    </source>
</evidence>
<dbReference type="Proteomes" id="UP000611500">
    <property type="component" value="Unassembled WGS sequence"/>
</dbReference>
<proteinExistence type="predicted"/>
<dbReference type="Gene3D" id="1.10.3340.10">
    <property type="entry name" value="SMc04008-like"/>
    <property type="match status" value="1"/>
</dbReference>
<dbReference type="InterPro" id="IPR023163">
    <property type="entry name" value="SMc04008-like_domain"/>
</dbReference>
<protein>
    <submittedName>
        <fullName evidence="2">Alkaline phosphatase</fullName>
    </submittedName>
</protein>
<reference evidence="2" key="1">
    <citation type="journal article" date="2014" name="Int. J. Syst. Evol. Microbiol.">
        <title>Complete genome sequence of Corynebacterium casei LMG S-19264T (=DSM 44701T), isolated from a smear-ripened cheese.</title>
        <authorList>
            <consortium name="US DOE Joint Genome Institute (JGI-PGF)"/>
            <person name="Walter F."/>
            <person name="Albersmeier A."/>
            <person name="Kalinowski J."/>
            <person name="Ruckert C."/>
        </authorList>
    </citation>
    <scope>NUCLEOTIDE SEQUENCE</scope>
    <source>
        <strain evidence="2">CGMCC 1.7081</strain>
    </source>
</reference>